<feature type="region of interest" description="Disordered" evidence="1">
    <location>
        <begin position="28"/>
        <end position="51"/>
    </location>
</feature>
<comment type="caution">
    <text evidence="2">The sequence shown here is derived from an EMBL/GenBank/DDBJ whole genome shotgun (WGS) entry which is preliminary data.</text>
</comment>
<organism evidence="2 3">
    <name type="scientific">Roseicella aerolata</name>
    <dbReference type="NCBI Taxonomy" id="2883479"/>
    <lineage>
        <taxon>Bacteria</taxon>
        <taxon>Pseudomonadati</taxon>
        <taxon>Pseudomonadota</taxon>
        <taxon>Alphaproteobacteria</taxon>
        <taxon>Acetobacterales</taxon>
        <taxon>Roseomonadaceae</taxon>
        <taxon>Roseicella</taxon>
    </lineage>
</organism>
<name>A0A9X1IL22_9PROT</name>
<keyword evidence="3" id="KW-1185">Reference proteome</keyword>
<accession>A0A9X1IL22</accession>
<dbReference type="RefSeq" id="WP_226614218.1">
    <property type="nucleotide sequence ID" value="NZ_JAJAQI010000086.1"/>
</dbReference>
<dbReference type="AlphaFoldDB" id="A0A9X1IL22"/>
<protein>
    <submittedName>
        <fullName evidence="2">Replication initiation protein</fullName>
    </submittedName>
</protein>
<feature type="compositionally biased region" description="Basic residues" evidence="1">
    <location>
        <begin position="31"/>
        <end position="45"/>
    </location>
</feature>
<evidence type="ECO:0000256" key="1">
    <source>
        <dbReference type="SAM" id="MobiDB-lite"/>
    </source>
</evidence>
<reference evidence="2" key="1">
    <citation type="submission" date="2021-10" db="EMBL/GenBank/DDBJ databases">
        <title>Roseicella aerolatum sp. nov., isolated from aerosols of e-waste dismantling site.</title>
        <authorList>
            <person name="Qin T."/>
        </authorList>
    </citation>
    <scope>NUCLEOTIDE SEQUENCE</scope>
    <source>
        <strain evidence="2">GB24</strain>
    </source>
</reference>
<sequence>MTILTRPGDVGAPIGGAEWGADFAATYQEKRRQKQERRQRRRARRREPSAAALAASEAELAMAQARIEARHAEARQRPGFTLSLWQFITFLARSGDPDAKQLWRAGSEPVLVEQRRARHAQLQADVRSRLSLGYRWPGGAVAGNPAYPRAAFSYAGLVSEEHPLLRLFVASTPRATRLRTGDTKARVDQVGQKLLALDSAYVTTVRAMRRVLRVELDHAFAGGFAALAAAVAACGVPLPNLAVGYLDPAGRLLNPHLIWLLEHPVAFTDKGGREPRRLWQAVLDGLTAGLLPIGADPGGRSNALHMKNPLSPLWDHGILAEAPYTLMPDTRDGAAGLEALAPALDLHGARARLEGARHEESATLVADHPDPAVAGQSNVLFRRLSALARHRVVWLRDQENGTEDGLCQELIAEALRLLPDGRTGEWRVAATARSVAGWTWRNYRPRALRAPCLTDQERRTRQAAGQAKAAASRRDATLAVLVAVARSLADQGRRPTQAAVAAAADRSEGTVRSHWRAVVAAVHASGREPAVQVP</sequence>
<evidence type="ECO:0000313" key="3">
    <source>
        <dbReference type="Proteomes" id="UP001139311"/>
    </source>
</evidence>
<evidence type="ECO:0000313" key="2">
    <source>
        <dbReference type="EMBL" id="MCB4825358.1"/>
    </source>
</evidence>
<dbReference type="EMBL" id="JAJAQI010000086">
    <property type="protein sequence ID" value="MCB4825358.1"/>
    <property type="molecule type" value="Genomic_DNA"/>
</dbReference>
<gene>
    <name evidence="2" type="ORF">LHA35_26965</name>
</gene>
<proteinExistence type="predicted"/>
<dbReference type="Proteomes" id="UP001139311">
    <property type="component" value="Unassembled WGS sequence"/>
</dbReference>